<feature type="domain" description="Pre-mRNA-splicing factor SYF1 central HAT repeats" evidence="8">
    <location>
        <begin position="162"/>
        <end position="274"/>
    </location>
</feature>
<protein>
    <recommendedName>
        <fullName evidence="13">Pre-mRNA-splicing factor SYF1</fullName>
    </recommendedName>
</protein>
<evidence type="ECO:0000256" key="1">
    <source>
        <dbReference type="ARBA" id="ARBA00004123"/>
    </source>
</evidence>
<evidence type="ECO:0000259" key="9">
    <source>
        <dbReference type="Pfam" id="PF23231"/>
    </source>
</evidence>
<dbReference type="GO" id="GO:0071007">
    <property type="term" value="C:U2-type catalytic step 2 spliceosome"/>
    <property type="evidence" value="ECO:0007669"/>
    <property type="project" value="TreeGrafter"/>
</dbReference>
<evidence type="ECO:0000313" key="12">
    <source>
        <dbReference type="Proteomes" id="UP000298416"/>
    </source>
</evidence>
<evidence type="ECO:0000313" key="11">
    <source>
        <dbReference type="EMBL" id="KAG6414737.1"/>
    </source>
</evidence>
<feature type="domain" description="Pre-mRNA-splicing factor Syf1/CRNKL1-like C-terminal HAT-repeats" evidence="9">
    <location>
        <begin position="283"/>
        <end position="341"/>
    </location>
</feature>
<dbReference type="EMBL" id="PNBA02000008">
    <property type="protein sequence ID" value="KAG6414737.1"/>
    <property type="molecule type" value="Genomic_DNA"/>
</dbReference>
<keyword evidence="6" id="KW-0508">mRNA splicing</keyword>
<evidence type="ECO:0000259" key="10">
    <source>
        <dbReference type="Pfam" id="PF23233"/>
    </source>
</evidence>
<dbReference type="GO" id="GO:0000349">
    <property type="term" value="P:generation of catalytic spliceosome for first transesterification step"/>
    <property type="evidence" value="ECO:0007669"/>
    <property type="project" value="TreeGrafter"/>
</dbReference>
<accession>A0A8X8ZQX8</accession>
<keyword evidence="4" id="KW-0747">Spliceosome</keyword>
<organism evidence="11">
    <name type="scientific">Salvia splendens</name>
    <name type="common">Scarlet sage</name>
    <dbReference type="NCBI Taxonomy" id="180675"/>
    <lineage>
        <taxon>Eukaryota</taxon>
        <taxon>Viridiplantae</taxon>
        <taxon>Streptophyta</taxon>
        <taxon>Embryophyta</taxon>
        <taxon>Tracheophyta</taxon>
        <taxon>Spermatophyta</taxon>
        <taxon>Magnoliopsida</taxon>
        <taxon>eudicotyledons</taxon>
        <taxon>Gunneridae</taxon>
        <taxon>Pentapetalae</taxon>
        <taxon>asterids</taxon>
        <taxon>lamiids</taxon>
        <taxon>Lamiales</taxon>
        <taxon>Lamiaceae</taxon>
        <taxon>Nepetoideae</taxon>
        <taxon>Mentheae</taxon>
        <taxon>Salviinae</taxon>
        <taxon>Salvia</taxon>
        <taxon>Salvia subgen. Calosphace</taxon>
        <taxon>core Calosphace</taxon>
    </lineage>
</organism>
<dbReference type="Gene3D" id="1.25.40.10">
    <property type="entry name" value="Tetratricopeptide repeat domain"/>
    <property type="match status" value="2"/>
</dbReference>
<dbReference type="Pfam" id="PF23220">
    <property type="entry name" value="HAT_Syf1_M"/>
    <property type="match status" value="1"/>
</dbReference>
<evidence type="ECO:0000256" key="4">
    <source>
        <dbReference type="ARBA" id="ARBA00022728"/>
    </source>
</evidence>
<keyword evidence="12" id="KW-1185">Reference proteome</keyword>
<sequence>MPISQDMYPSEEEEEEVIRNPHSLKSWLRYLTHAPPEKRVIIYERALKALPGSYKLWHAYLRLRLRLDAAHSLPITHAHYKHMDHAPSLAHSTRPAFDRALHALPVTQPGLIWEPYLAFASQKLVPLKTSVRVYSRFLKYDPTYVETVIEFLIGSEMWKEAAERLVELEMAGLDVDAIVREGIRKFTDETGNLWISLSNYYIKRGLLEKARDVYEEGMMKVATVRDFSVVFDAYSEFEESLLCIGMENIDDFDGDGEGFWLKDGNDVDMELSRVMVMSRMLGVVFDKAVQADHKAVDDLASVWCEWVEMELRHDNLKGAVELLQRATYEPSVEVKRSQESDGSRKRTCANEALQIPQALDILCGCDGKLFEEAPAESVKPLYLQYAKMEEEYGLAKRAMEVYDKATKALPTNEKLGMYEIYIAKAAHMFGLPKTREIYEQAINGSGLADEDVMAMCLRYAEIEVSLGEIERARALYKHASQYAQPRFDHEG</sequence>
<evidence type="ECO:0000259" key="8">
    <source>
        <dbReference type="Pfam" id="PF23220"/>
    </source>
</evidence>
<evidence type="ECO:0000256" key="6">
    <source>
        <dbReference type="ARBA" id="ARBA00023187"/>
    </source>
</evidence>
<feature type="domain" description="Pre-mRNA-splicing factor Syf1-like N-terminal HAT-repeats" evidence="10">
    <location>
        <begin position="14"/>
        <end position="83"/>
    </location>
</feature>
<evidence type="ECO:0008006" key="13">
    <source>
        <dbReference type="Google" id="ProtNLM"/>
    </source>
</evidence>
<dbReference type="InterPro" id="IPR045075">
    <property type="entry name" value="Syf1-like"/>
</dbReference>
<dbReference type="InterPro" id="IPR003107">
    <property type="entry name" value="HAT"/>
</dbReference>
<dbReference type="Pfam" id="PF23233">
    <property type="entry name" value="HAT_Syf1_CNRKL1_N"/>
    <property type="match status" value="1"/>
</dbReference>
<evidence type="ECO:0000256" key="2">
    <source>
        <dbReference type="ARBA" id="ARBA00008644"/>
    </source>
</evidence>
<dbReference type="InterPro" id="IPR011990">
    <property type="entry name" value="TPR-like_helical_dom_sf"/>
</dbReference>
<dbReference type="InterPro" id="IPR055430">
    <property type="entry name" value="HAT_Syf1_CNRKL1_C"/>
</dbReference>
<reference evidence="11" key="1">
    <citation type="submission" date="2018-01" db="EMBL/GenBank/DDBJ databases">
        <authorList>
            <person name="Mao J.F."/>
        </authorList>
    </citation>
    <scope>NUCLEOTIDE SEQUENCE</scope>
    <source>
        <strain evidence="11">Huo1</strain>
        <tissue evidence="11">Leaf</tissue>
    </source>
</reference>
<dbReference type="AlphaFoldDB" id="A0A8X8ZQX8"/>
<feature type="domain" description="Pre-mRNA-splicing factor Syf1/CRNKL1-like C-terminal HAT-repeats" evidence="9">
    <location>
        <begin position="370"/>
        <end position="489"/>
    </location>
</feature>
<dbReference type="Proteomes" id="UP000298416">
    <property type="component" value="Unassembled WGS sequence"/>
</dbReference>
<dbReference type="SUPFAM" id="SSF48452">
    <property type="entry name" value="TPR-like"/>
    <property type="match status" value="4"/>
</dbReference>
<dbReference type="GO" id="GO:0071014">
    <property type="term" value="C:post-mRNA release spliceosomal complex"/>
    <property type="evidence" value="ECO:0007669"/>
    <property type="project" value="TreeGrafter"/>
</dbReference>
<dbReference type="InterPro" id="IPR056350">
    <property type="entry name" value="HAT_Syf1_central"/>
</dbReference>
<comment type="similarity">
    <text evidence="2">Belongs to the crooked-neck family.</text>
</comment>
<comment type="subcellular location">
    <subcellularLocation>
        <location evidence="1">Nucleus</location>
    </subcellularLocation>
</comment>
<keyword evidence="7" id="KW-0539">Nucleus</keyword>
<evidence type="ECO:0000256" key="7">
    <source>
        <dbReference type="ARBA" id="ARBA00023242"/>
    </source>
</evidence>
<dbReference type="Pfam" id="PF23231">
    <property type="entry name" value="HAT_Syf1_CNRKL1_C"/>
    <property type="match status" value="2"/>
</dbReference>
<dbReference type="PANTHER" id="PTHR11246:SF5">
    <property type="entry name" value="PRE-MRNA-SPLICING FACTOR SYF1"/>
    <property type="match status" value="1"/>
</dbReference>
<comment type="caution">
    <text evidence="11">The sequence shown here is derived from an EMBL/GenBank/DDBJ whole genome shotgun (WGS) entry which is preliminary data.</text>
</comment>
<evidence type="ECO:0000256" key="5">
    <source>
        <dbReference type="ARBA" id="ARBA00022737"/>
    </source>
</evidence>
<dbReference type="InterPro" id="IPR055433">
    <property type="entry name" value="HAT_Syf1-like_N"/>
</dbReference>
<gene>
    <name evidence="11" type="ORF">SASPL_122111</name>
</gene>
<dbReference type="GO" id="GO:0000974">
    <property type="term" value="C:Prp19 complex"/>
    <property type="evidence" value="ECO:0007669"/>
    <property type="project" value="TreeGrafter"/>
</dbReference>
<evidence type="ECO:0000256" key="3">
    <source>
        <dbReference type="ARBA" id="ARBA00022664"/>
    </source>
</evidence>
<keyword evidence="3" id="KW-0507">mRNA processing</keyword>
<dbReference type="SMART" id="SM00386">
    <property type="entry name" value="HAT"/>
    <property type="match status" value="3"/>
</dbReference>
<name>A0A8X8ZQX8_SALSN</name>
<proteinExistence type="inferred from homology"/>
<keyword evidence="5" id="KW-0677">Repeat</keyword>
<reference evidence="11" key="2">
    <citation type="submission" date="2020-08" db="EMBL/GenBank/DDBJ databases">
        <title>Plant Genome Project.</title>
        <authorList>
            <person name="Zhang R.-G."/>
        </authorList>
    </citation>
    <scope>NUCLEOTIDE SEQUENCE</scope>
    <source>
        <strain evidence="11">Huo1</strain>
        <tissue evidence="11">Leaf</tissue>
    </source>
</reference>
<dbReference type="PANTHER" id="PTHR11246">
    <property type="entry name" value="PRE-MRNA SPLICING FACTOR"/>
    <property type="match status" value="1"/>
</dbReference>